<feature type="signal peptide" evidence="1">
    <location>
        <begin position="1"/>
        <end position="19"/>
    </location>
</feature>
<dbReference type="SUPFAM" id="SSF49503">
    <property type="entry name" value="Cupredoxins"/>
    <property type="match status" value="1"/>
</dbReference>
<keyword evidence="1" id="KW-0732">Signal</keyword>
<organism evidence="3 4">
    <name type="scientific">Rhodamnia argentea</name>
    <dbReference type="NCBI Taxonomy" id="178133"/>
    <lineage>
        <taxon>Eukaryota</taxon>
        <taxon>Viridiplantae</taxon>
        <taxon>Streptophyta</taxon>
        <taxon>Embryophyta</taxon>
        <taxon>Tracheophyta</taxon>
        <taxon>Spermatophyta</taxon>
        <taxon>Magnoliopsida</taxon>
        <taxon>eudicotyledons</taxon>
        <taxon>Gunneridae</taxon>
        <taxon>Pentapetalae</taxon>
        <taxon>rosids</taxon>
        <taxon>malvids</taxon>
        <taxon>Myrtales</taxon>
        <taxon>Myrtaceae</taxon>
        <taxon>Myrtoideae</taxon>
        <taxon>Myrteae</taxon>
        <taxon>Australasian group</taxon>
        <taxon>Rhodamnia</taxon>
    </lineage>
</organism>
<dbReference type="InterPro" id="IPR003245">
    <property type="entry name" value="Phytocyanin_dom"/>
</dbReference>
<sequence length="136" mass="14686">MATGALLVLLLVATPVAYGAVHTLTGWCTRGDHQIWADGEKFLVNNTLVFENEEGHKVDMVNREDYESCRRGNALTSSVGGETTIALSMPGTIYFMCPSSGLCKKGMKMAIHVEEVATTANAATNRPCRFCCPPLC</sequence>
<name>A0A8B8MPH9_9MYRT</name>
<dbReference type="PANTHER" id="PTHR33021:SF350">
    <property type="entry name" value="UCLACYANIN-2"/>
    <property type="match status" value="1"/>
</dbReference>
<protein>
    <submittedName>
        <fullName evidence="4">Uclacyanin-3-like</fullName>
    </submittedName>
</protein>
<dbReference type="Proteomes" id="UP000827889">
    <property type="component" value="Chromosome 9"/>
</dbReference>
<dbReference type="RefSeq" id="XP_030511587.1">
    <property type="nucleotide sequence ID" value="XM_030655727.1"/>
</dbReference>
<dbReference type="GeneID" id="115726022"/>
<dbReference type="InterPro" id="IPR008972">
    <property type="entry name" value="Cupredoxin"/>
</dbReference>
<dbReference type="AlphaFoldDB" id="A0A8B8MPH9"/>
<evidence type="ECO:0000313" key="4">
    <source>
        <dbReference type="RefSeq" id="XP_030511587.1"/>
    </source>
</evidence>
<feature type="domain" description="Phytocyanin" evidence="2">
    <location>
        <begin position="20"/>
        <end position="115"/>
    </location>
</feature>
<feature type="chain" id="PRO_5034837689" evidence="1">
    <location>
        <begin position="20"/>
        <end position="136"/>
    </location>
</feature>
<evidence type="ECO:0000256" key="1">
    <source>
        <dbReference type="SAM" id="SignalP"/>
    </source>
</evidence>
<gene>
    <name evidence="4" type="primary">LOC115726022</name>
</gene>
<dbReference type="GO" id="GO:0005886">
    <property type="term" value="C:plasma membrane"/>
    <property type="evidence" value="ECO:0007669"/>
    <property type="project" value="TreeGrafter"/>
</dbReference>
<evidence type="ECO:0000259" key="2">
    <source>
        <dbReference type="PROSITE" id="PS51485"/>
    </source>
</evidence>
<dbReference type="PANTHER" id="PTHR33021">
    <property type="entry name" value="BLUE COPPER PROTEIN"/>
    <property type="match status" value="1"/>
</dbReference>
<dbReference type="PROSITE" id="PS51485">
    <property type="entry name" value="PHYTOCYANIN"/>
    <property type="match status" value="1"/>
</dbReference>
<evidence type="ECO:0000313" key="3">
    <source>
        <dbReference type="Proteomes" id="UP000827889"/>
    </source>
</evidence>
<dbReference type="KEGG" id="rarg:115726022"/>
<dbReference type="InterPro" id="IPR039391">
    <property type="entry name" value="Phytocyanin-like"/>
</dbReference>
<dbReference type="Gene3D" id="2.60.40.420">
    <property type="entry name" value="Cupredoxins - blue copper proteins"/>
    <property type="match status" value="1"/>
</dbReference>
<accession>A0A8B8MPH9</accession>
<proteinExistence type="predicted"/>
<dbReference type="Pfam" id="PF02298">
    <property type="entry name" value="Cu_bind_like"/>
    <property type="match status" value="1"/>
</dbReference>
<keyword evidence="3" id="KW-1185">Reference proteome</keyword>
<dbReference type="GO" id="GO:0009055">
    <property type="term" value="F:electron transfer activity"/>
    <property type="evidence" value="ECO:0007669"/>
    <property type="project" value="InterPro"/>
</dbReference>
<dbReference type="OrthoDB" id="686200at2759"/>
<reference evidence="4" key="1">
    <citation type="submission" date="2025-08" db="UniProtKB">
        <authorList>
            <consortium name="RefSeq"/>
        </authorList>
    </citation>
    <scope>IDENTIFICATION</scope>
    <source>
        <tissue evidence="4">Leaf</tissue>
    </source>
</reference>